<feature type="compositionally biased region" description="Polar residues" evidence="1">
    <location>
        <begin position="12"/>
        <end position="21"/>
    </location>
</feature>
<dbReference type="AlphaFoldDB" id="L8WY12"/>
<protein>
    <submittedName>
        <fullName evidence="2">Uncharacterized protein</fullName>
    </submittedName>
</protein>
<dbReference type="Proteomes" id="UP000011668">
    <property type="component" value="Unassembled WGS sequence"/>
</dbReference>
<proteinExistence type="predicted"/>
<keyword evidence="3" id="KW-1185">Reference proteome</keyword>
<dbReference type="EMBL" id="AFRT01001006">
    <property type="protein sequence ID" value="ELU41663.1"/>
    <property type="molecule type" value="Genomic_DNA"/>
</dbReference>
<evidence type="ECO:0000313" key="3">
    <source>
        <dbReference type="Proteomes" id="UP000011668"/>
    </source>
</evidence>
<feature type="region of interest" description="Disordered" evidence="1">
    <location>
        <begin position="1"/>
        <end position="29"/>
    </location>
</feature>
<reference evidence="2 3" key="1">
    <citation type="journal article" date="2013" name="Nat. Commun.">
        <title>The evolution and pathogenic mechanisms of the rice sheath blight pathogen.</title>
        <authorList>
            <person name="Zheng A."/>
            <person name="Lin R."/>
            <person name="Xu L."/>
            <person name="Qin P."/>
            <person name="Tang C."/>
            <person name="Ai P."/>
            <person name="Zhang D."/>
            <person name="Liu Y."/>
            <person name="Sun Z."/>
            <person name="Feng H."/>
            <person name="Wang Y."/>
            <person name="Chen Y."/>
            <person name="Liang X."/>
            <person name="Fu R."/>
            <person name="Li Q."/>
            <person name="Zhang J."/>
            <person name="Yu X."/>
            <person name="Xie Z."/>
            <person name="Ding L."/>
            <person name="Guan P."/>
            <person name="Tang J."/>
            <person name="Liang Y."/>
            <person name="Wang S."/>
            <person name="Deng Q."/>
            <person name="Li S."/>
            <person name="Zhu J."/>
            <person name="Wang L."/>
            <person name="Liu H."/>
            <person name="Li P."/>
        </authorList>
    </citation>
    <scope>NUCLEOTIDE SEQUENCE [LARGE SCALE GENOMIC DNA]</scope>
    <source>
        <strain evidence="3">AG-1 IA</strain>
    </source>
</reference>
<sequence>MRSSMYPDEGYTSRTAGTRTAGSRGLTRWKRNSYRQARLERSWQK</sequence>
<evidence type="ECO:0000313" key="2">
    <source>
        <dbReference type="EMBL" id="ELU41663.1"/>
    </source>
</evidence>
<organism evidence="2 3">
    <name type="scientific">Thanatephorus cucumeris (strain AG1-IA)</name>
    <name type="common">Rice sheath blight fungus</name>
    <name type="synonym">Rhizoctonia solani</name>
    <dbReference type="NCBI Taxonomy" id="983506"/>
    <lineage>
        <taxon>Eukaryota</taxon>
        <taxon>Fungi</taxon>
        <taxon>Dikarya</taxon>
        <taxon>Basidiomycota</taxon>
        <taxon>Agaricomycotina</taxon>
        <taxon>Agaricomycetes</taxon>
        <taxon>Cantharellales</taxon>
        <taxon>Ceratobasidiaceae</taxon>
        <taxon>Rhizoctonia</taxon>
        <taxon>Rhizoctonia solani AG-1</taxon>
    </lineage>
</organism>
<accession>L8WY12</accession>
<gene>
    <name evidence="2" type="ORF">AG1IA_04324</name>
</gene>
<comment type="caution">
    <text evidence="2">The sequence shown here is derived from an EMBL/GenBank/DDBJ whole genome shotgun (WGS) entry which is preliminary data.</text>
</comment>
<dbReference type="HOGENOM" id="CLU_3207921_0_0_1"/>
<name>L8WY12_THACA</name>
<evidence type="ECO:0000256" key="1">
    <source>
        <dbReference type="SAM" id="MobiDB-lite"/>
    </source>
</evidence>